<dbReference type="GO" id="GO:0008137">
    <property type="term" value="F:NADH dehydrogenase (ubiquinone) activity"/>
    <property type="evidence" value="ECO:0007669"/>
    <property type="project" value="UniProtKB-EC"/>
</dbReference>
<keyword evidence="4" id="KW-0813">Transport</keyword>
<comment type="subcellular location">
    <subcellularLocation>
        <location evidence="1">Membrane</location>
    </subcellularLocation>
</comment>
<accession>A0A3N4LZ85</accession>
<evidence type="ECO:0000256" key="1">
    <source>
        <dbReference type="ARBA" id="ARBA00004370"/>
    </source>
</evidence>
<evidence type="ECO:0000256" key="2">
    <source>
        <dbReference type="ARBA" id="ARBA00008472"/>
    </source>
</evidence>
<feature type="transmembrane region" description="Helical" evidence="10">
    <location>
        <begin position="20"/>
        <end position="43"/>
    </location>
</feature>
<dbReference type="InterPro" id="IPR000440">
    <property type="entry name" value="NADH_UbQ/plastoQ_OxRdtase_su3"/>
</dbReference>
<evidence type="ECO:0000256" key="9">
    <source>
        <dbReference type="ARBA" id="ARBA00049551"/>
    </source>
</evidence>
<dbReference type="AlphaFoldDB" id="A0A3N4LZ85"/>
<dbReference type="EMBL" id="ML121529">
    <property type="protein sequence ID" value="RPB28147.1"/>
    <property type="molecule type" value="Genomic_DNA"/>
</dbReference>
<name>A0A3N4LZ85_9PEZI</name>
<protein>
    <recommendedName>
        <fullName evidence="3">NADH-ubiquinone oxidoreductase chain 3</fullName>
    </recommendedName>
    <alternativeName>
        <fullName evidence="8">NADH dehydrogenase subunit 3</fullName>
    </alternativeName>
</protein>
<keyword evidence="7 10" id="KW-0472">Membrane</keyword>
<evidence type="ECO:0000256" key="5">
    <source>
        <dbReference type="ARBA" id="ARBA00022692"/>
    </source>
</evidence>
<evidence type="ECO:0000313" key="12">
    <source>
        <dbReference type="Proteomes" id="UP000267821"/>
    </source>
</evidence>
<keyword evidence="12" id="KW-1185">Reference proteome</keyword>
<dbReference type="Pfam" id="PF00507">
    <property type="entry name" value="Oxidored_q4"/>
    <property type="match status" value="1"/>
</dbReference>
<dbReference type="Gene3D" id="1.20.58.1610">
    <property type="entry name" value="NADH:ubiquinone/plastoquinone oxidoreductase, chain 3"/>
    <property type="match status" value="1"/>
</dbReference>
<evidence type="ECO:0000256" key="3">
    <source>
        <dbReference type="ARBA" id="ARBA00021007"/>
    </source>
</evidence>
<sequence>SAFECGFHSFLGQTRQQFSVSCFIFALLFMLFDLEILLVYPYAVSAYNNPINSKC</sequence>
<dbReference type="STRING" id="1051890.A0A3N4LZ85"/>
<evidence type="ECO:0000256" key="6">
    <source>
        <dbReference type="ARBA" id="ARBA00022989"/>
    </source>
</evidence>
<comment type="catalytic activity">
    <reaction evidence="9">
        <text>a ubiquinone + NADH + 5 H(+)(in) = a ubiquinol + NAD(+) + 4 H(+)(out)</text>
        <dbReference type="Rhea" id="RHEA:29091"/>
        <dbReference type="Rhea" id="RHEA-COMP:9565"/>
        <dbReference type="Rhea" id="RHEA-COMP:9566"/>
        <dbReference type="ChEBI" id="CHEBI:15378"/>
        <dbReference type="ChEBI" id="CHEBI:16389"/>
        <dbReference type="ChEBI" id="CHEBI:17976"/>
        <dbReference type="ChEBI" id="CHEBI:57540"/>
        <dbReference type="ChEBI" id="CHEBI:57945"/>
        <dbReference type="EC" id="7.1.1.2"/>
    </reaction>
</comment>
<reference evidence="11 12" key="1">
    <citation type="journal article" date="2018" name="Nat. Ecol. Evol.">
        <title>Pezizomycetes genomes reveal the molecular basis of ectomycorrhizal truffle lifestyle.</title>
        <authorList>
            <person name="Murat C."/>
            <person name="Payen T."/>
            <person name="Noel B."/>
            <person name="Kuo A."/>
            <person name="Morin E."/>
            <person name="Chen J."/>
            <person name="Kohler A."/>
            <person name="Krizsan K."/>
            <person name="Balestrini R."/>
            <person name="Da Silva C."/>
            <person name="Montanini B."/>
            <person name="Hainaut M."/>
            <person name="Levati E."/>
            <person name="Barry K.W."/>
            <person name="Belfiori B."/>
            <person name="Cichocki N."/>
            <person name="Clum A."/>
            <person name="Dockter R.B."/>
            <person name="Fauchery L."/>
            <person name="Guy J."/>
            <person name="Iotti M."/>
            <person name="Le Tacon F."/>
            <person name="Lindquist E.A."/>
            <person name="Lipzen A."/>
            <person name="Malagnac F."/>
            <person name="Mello A."/>
            <person name="Molinier V."/>
            <person name="Miyauchi S."/>
            <person name="Poulain J."/>
            <person name="Riccioni C."/>
            <person name="Rubini A."/>
            <person name="Sitrit Y."/>
            <person name="Splivallo R."/>
            <person name="Traeger S."/>
            <person name="Wang M."/>
            <person name="Zifcakova L."/>
            <person name="Wipf D."/>
            <person name="Zambonelli A."/>
            <person name="Paolocci F."/>
            <person name="Nowrousian M."/>
            <person name="Ottonello S."/>
            <person name="Baldrian P."/>
            <person name="Spatafora J.W."/>
            <person name="Henrissat B."/>
            <person name="Nagy L.G."/>
            <person name="Aury J.M."/>
            <person name="Wincker P."/>
            <person name="Grigoriev I.V."/>
            <person name="Bonfante P."/>
            <person name="Martin F.M."/>
        </authorList>
    </citation>
    <scope>NUCLEOTIDE SEQUENCE [LARGE SCALE GENOMIC DNA]</scope>
    <source>
        <strain evidence="11 12">ATCC MYA-4762</strain>
    </source>
</reference>
<evidence type="ECO:0000313" key="11">
    <source>
        <dbReference type="EMBL" id="RPB28147.1"/>
    </source>
</evidence>
<dbReference type="PANTHER" id="PTHR11058:SF9">
    <property type="entry name" value="NADH-UBIQUINONE OXIDOREDUCTASE CHAIN 3"/>
    <property type="match status" value="1"/>
</dbReference>
<keyword evidence="5 10" id="KW-0812">Transmembrane</keyword>
<evidence type="ECO:0000256" key="7">
    <source>
        <dbReference type="ARBA" id="ARBA00023136"/>
    </source>
</evidence>
<keyword evidence="6 10" id="KW-1133">Transmembrane helix</keyword>
<dbReference type="GO" id="GO:0030964">
    <property type="term" value="C:NADH dehydrogenase complex"/>
    <property type="evidence" value="ECO:0007669"/>
    <property type="project" value="TreeGrafter"/>
</dbReference>
<gene>
    <name evidence="11" type="ORF">L211DRAFT_777358</name>
</gene>
<feature type="non-terminal residue" evidence="11">
    <location>
        <position position="1"/>
    </location>
</feature>
<dbReference type="InParanoid" id="A0A3N4LZ85"/>
<proteinExistence type="inferred from homology"/>
<evidence type="ECO:0000256" key="8">
    <source>
        <dbReference type="ARBA" id="ARBA00031029"/>
    </source>
</evidence>
<evidence type="ECO:0000256" key="10">
    <source>
        <dbReference type="SAM" id="Phobius"/>
    </source>
</evidence>
<dbReference type="PANTHER" id="PTHR11058">
    <property type="entry name" value="NADH-UBIQUINONE OXIDOREDUCTASE CHAIN 3"/>
    <property type="match status" value="1"/>
</dbReference>
<dbReference type="InterPro" id="IPR038430">
    <property type="entry name" value="NDAH_ubi_oxred_su3_sf"/>
</dbReference>
<evidence type="ECO:0000256" key="4">
    <source>
        <dbReference type="ARBA" id="ARBA00022448"/>
    </source>
</evidence>
<comment type="similarity">
    <text evidence="2">Belongs to the complex I subunit 3 family.</text>
</comment>
<dbReference type="Proteomes" id="UP000267821">
    <property type="component" value="Unassembled WGS sequence"/>
</dbReference>
<organism evidence="11 12">
    <name type="scientific">Terfezia boudieri ATCC MYA-4762</name>
    <dbReference type="NCBI Taxonomy" id="1051890"/>
    <lineage>
        <taxon>Eukaryota</taxon>
        <taxon>Fungi</taxon>
        <taxon>Dikarya</taxon>
        <taxon>Ascomycota</taxon>
        <taxon>Pezizomycotina</taxon>
        <taxon>Pezizomycetes</taxon>
        <taxon>Pezizales</taxon>
        <taxon>Pezizaceae</taxon>
        <taxon>Terfezia</taxon>
    </lineage>
</organism>